<feature type="transmembrane region" description="Helical" evidence="5">
    <location>
        <begin position="25"/>
        <end position="47"/>
    </location>
</feature>
<evidence type="ECO:0000256" key="1">
    <source>
        <dbReference type="ARBA" id="ARBA00004141"/>
    </source>
</evidence>
<dbReference type="EMBL" id="JAMWYS010000058">
    <property type="protein sequence ID" value="MCO4294383.1"/>
    <property type="molecule type" value="Genomic_DNA"/>
</dbReference>
<dbReference type="GO" id="GO:0000271">
    <property type="term" value="P:polysaccharide biosynthetic process"/>
    <property type="evidence" value="ECO:0007669"/>
    <property type="project" value="InterPro"/>
</dbReference>
<feature type="transmembrane region" description="Helical" evidence="5">
    <location>
        <begin position="98"/>
        <end position="120"/>
    </location>
</feature>
<organism evidence="7 8">
    <name type="scientific">Solitalea agri</name>
    <dbReference type="NCBI Taxonomy" id="2953739"/>
    <lineage>
        <taxon>Bacteria</taxon>
        <taxon>Pseudomonadati</taxon>
        <taxon>Bacteroidota</taxon>
        <taxon>Sphingobacteriia</taxon>
        <taxon>Sphingobacteriales</taxon>
        <taxon>Sphingobacteriaceae</taxon>
        <taxon>Solitalea</taxon>
    </lineage>
</organism>
<dbReference type="RefSeq" id="WP_252589418.1">
    <property type="nucleotide sequence ID" value="NZ_JAMWYS010000058.1"/>
</dbReference>
<name>A0A9X2JDQ2_9SPHI</name>
<dbReference type="Pfam" id="PF04138">
    <property type="entry name" value="GtrA_DPMS_TM"/>
    <property type="match status" value="1"/>
</dbReference>
<proteinExistence type="predicted"/>
<comment type="subcellular location">
    <subcellularLocation>
        <location evidence="1">Membrane</location>
        <topology evidence="1">Multi-pass membrane protein</topology>
    </subcellularLocation>
</comment>
<evidence type="ECO:0000313" key="8">
    <source>
        <dbReference type="Proteomes" id="UP001155182"/>
    </source>
</evidence>
<evidence type="ECO:0000256" key="4">
    <source>
        <dbReference type="ARBA" id="ARBA00023136"/>
    </source>
</evidence>
<dbReference type="GO" id="GO:0016020">
    <property type="term" value="C:membrane"/>
    <property type="evidence" value="ECO:0007669"/>
    <property type="project" value="UniProtKB-SubCell"/>
</dbReference>
<comment type="caution">
    <text evidence="7">The sequence shown here is derived from an EMBL/GenBank/DDBJ whole genome shotgun (WGS) entry which is preliminary data.</text>
</comment>
<keyword evidence="3 5" id="KW-1133">Transmembrane helix</keyword>
<reference evidence="7" key="1">
    <citation type="submission" date="2022-06" db="EMBL/GenBank/DDBJ databases">
        <title>Solitalea sp. MAHUQ-68 isolated from rhizospheric soil.</title>
        <authorList>
            <person name="Huq M.A."/>
        </authorList>
    </citation>
    <scope>NUCLEOTIDE SEQUENCE</scope>
    <source>
        <strain evidence="7">MAHUQ-68</strain>
    </source>
</reference>
<keyword evidence="8" id="KW-1185">Reference proteome</keyword>
<keyword evidence="4 5" id="KW-0472">Membrane</keyword>
<dbReference type="InterPro" id="IPR007267">
    <property type="entry name" value="GtrA_DPMS_TM"/>
</dbReference>
<sequence length="156" mass="17737">MAHGERRKKALTLSKKVFENKTFRFLVSGGTATLVDIALYRVFYYYILEQQSVNFLGSVISAHTAALCVSFTAGFITNFLISKFFVFNNSNLGTRVQLFRYALVAAINFSANYFLLKLFVEFMHLEPTLSRAFSAMIVAIMSFLLGKYFAFRVKTV</sequence>
<protein>
    <submittedName>
        <fullName evidence="7">GtrA family protein</fullName>
    </submittedName>
</protein>
<dbReference type="Proteomes" id="UP001155182">
    <property type="component" value="Unassembled WGS sequence"/>
</dbReference>
<feature type="transmembrane region" description="Helical" evidence="5">
    <location>
        <begin position="132"/>
        <end position="151"/>
    </location>
</feature>
<accession>A0A9X2JDQ2</accession>
<evidence type="ECO:0000256" key="2">
    <source>
        <dbReference type="ARBA" id="ARBA00022692"/>
    </source>
</evidence>
<gene>
    <name evidence="7" type="ORF">NF867_16095</name>
</gene>
<evidence type="ECO:0000256" key="5">
    <source>
        <dbReference type="SAM" id="Phobius"/>
    </source>
</evidence>
<evidence type="ECO:0000259" key="6">
    <source>
        <dbReference type="Pfam" id="PF04138"/>
    </source>
</evidence>
<dbReference type="AlphaFoldDB" id="A0A9X2JDQ2"/>
<feature type="domain" description="GtrA/DPMS transmembrane" evidence="6">
    <location>
        <begin position="24"/>
        <end position="151"/>
    </location>
</feature>
<evidence type="ECO:0000256" key="3">
    <source>
        <dbReference type="ARBA" id="ARBA00022989"/>
    </source>
</evidence>
<feature type="transmembrane region" description="Helical" evidence="5">
    <location>
        <begin position="59"/>
        <end position="86"/>
    </location>
</feature>
<evidence type="ECO:0000313" key="7">
    <source>
        <dbReference type="EMBL" id="MCO4294383.1"/>
    </source>
</evidence>
<keyword evidence="2 5" id="KW-0812">Transmembrane</keyword>